<evidence type="ECO:0000256" key="3">
    <source>
        <dbReference type="ARBA" id="ARBA00023163"/>
    </source>
</evidence>
<evidence type="ECO:0000256" key="2">
    <source>
        <dbReference type="ARBA" id="ARBA00023125"/>
    </source>
</evidence>
<dbReference type="EMBL" id="JACOOK010000001">
    <property type="protein sequence ID" value="MBC5615763.1"/>
    <property type="molecule type" value="Genomic_DNA"/>
</dbReference>
<dbReference type="SUPFAM" id="SSF46785">
    <property type="entry name" value="Winged helix' DNA-binding domain"/>
    <property type="match status" value="1"/>
</dbReference>
<dbReference type="InterPro" id="IPR011663">
    <property type="entry name" value="UTRA"/>
</dbReference>
<sequence length="235" mass="26490">MGNLPQYKQMYETLRGQIASGEFRPGDLLPSEHDLCRQYRLARPTVRKALDQLVADGFIVKHQGKGSIVKGAPKGIGILSLTGTTSALSSANLSTHIILKPEARPLDEAFSFPVEPQEQRAGCFYFERLRLVNGEPVFFDITMLPDINLPRFAEYDLENRSLFDSLRTRYQIVVTGGTQQLFAIRADKRLQEYLNVRAGHPILQLNRKIETNRPGFHIYSQVFCATQGYGLIGTF</sequence>
<dbReference type="PRINTS" id="PR00035">
    <property type="entry name" value="HTHGNTR"/>
</dbReference>
<feature type="domain" description="HTH gntR-type" evidence="4">
    <location>
        <begin position="4"/>
        <end position="72"/>
    </location>
</feature>
<dbReference type="InterPro" id="IPR036388">
    <property type="entry name" value="WH-like_DNA-bd_sf"/>
</dbReference>
<keyword evidence="6" id="KW-1185">Reference proteome</keyword>
<gene>
    <name evidence="5" type="ORF">H8S08_01840</name>
</gene>
<dbReference type="Pfam" id="PF00392">
    <property type="entry name" value="GntR"/>
    <property type="match status" value="1"/>
</dbReference>
<name>A0ABR7CJC9_9BACT</name>
<dbReference type="SMART" id="SM00866">
    <property type="entry name" value="UTRA"/>
    <property type="match status" value="1"/>
</dbReference>
<dbReference type="Proteomes" id="UP000636891">
    <property type="component" value="Unassembled WGS sequence"/>
</dbReference>
<dbReference type="PANTHER" id="PTHR44846">
    <property type="entry name" value="MANNOSYL-D-GLYCERATE TRANSPORT/METABOLISM SYSTEM REPRESSOR MNGR-RELATED"/>
    <property type="match status" value="1"/>
</dbReference>
<dbReference type="RefSeq" id="WP_055205462.1">
    <property type="nucleotide sequence ID" value="NZ_JACOOK010000001.1"/>
</dbReference>
<protein>
    <submittedName>
        <fullName evidence="5">GntR family transcriptional regulator</fullName>
    </submittedName>
</protein>
<organism evidence="5 6">
    <name type="scientific">Alistipes hominis</name>
    <dbReference type="NCBI Taxonomy" id="2763015"/>
    <lineage>
        <taxon>Bacteria</taxon>
        <taxon>Pseudomonadati</taxon>
        <taxon>Bacteroidota</taxon>
        <taxon>Bacteroidia</taxon>
        <taxon>Bacteroidales</taxon>
        <taxon>Rikenellaceae</taxon>
        <taxon>Alistipes</taxon>
    </lineage>
</organism>
<dbReference type="SUPFAM" id="SSF64288">
    <property type="entry name" value="Chorismate lyase-like"/>
    <property type="match status" value="1"/>
</dbReference>
<dbReference type="Pfam" id="PF07702">
    <property type="entry name" value="UTRA"/>
    <property type="match status" value="1"/>
</dbReference>
<dbReference type="PANTHER" id="PTHR44846:SF1">
    <property type="entry name" value="MANNOSYL-D-GLYCERATE TRANSPORT_METABOLISM SYSTEM REPRESSOR MNGR-RELATED"/>
    <property type="match status" value="1"/>
</dbReference>
<evidence type="ECO:0000256" key="1">
    <source>
        <dbReference type="ARBA" id="ARBA00023015"/>
    </source>
</evidence>
<evidence type="ECO:0000313" key="5">
    <source>
        <dbReference type="EMBL" id="MBC5615763.1"/>
    </source>
</evidence>
<dbReference type="CDD" id="cd07377">
    <property type="entry name" value="WHTH_GntR"/>
    <property type="match status" value="1"/>
</dbReference>
<dbReference type="Gene3D" id="3.40.1410.10">
    <property type="entry name" value="Chorismate lyase-like"/>
    <property type="match status" value="1"/>
</dbReference>
<dbReference type="SMART" id="SM00345">
    <property type="entry name" value="HTH_GNTR"/>
    <property type="match status" value="1"/>
</dbReference>
<reference evidence="5 6" key="1">
    <citation type="submission" date="2020-08" db="EMBL/GenBank/DDBJ databases">
        <title>Genome public.</title>
        <authorList>
            <person name="Liu C."/>
            <person name="Sun Q."/>
        </authorList>
    </citation>
    <scope>NUCLEOTIDE SEQUENCE [LARGE SCALE GENOMIC DNA]</scope>
    <source>
        <strain evidence="5 6">New-7</strain>
    </source>
</reference>
<keyword evidence="2" id="KW-0238">DNA-binding</keyword>
<proteinExistence type="predicted"/>
<evidence type="ECO:0000313" key="6">
    <source>
        <dbReference type="Proteomes" id="UP000636891"/>
    </source>
</evidence>
<dbReference type="InterPro" id="IPR036390">
    <property type="entry name" value="WH_DNA-bd_sf"/>
</dbReference>
<evidence type="ECO:0000259" key="4">
    <source>
        <dbReference type="PROSITE" id="PS50949"/>
    </source>
</evidence>
<dbReference type="PROSITE" id="PS50949">
    <property type="entry name" value="HTH_GNTR"/>
    <property type="match status" value="1"/>
</dbReference>
<comment type="caution">
    <text evidence="5">The sequence shown here is derived from an EMBL/GenBank/DDBJ whole genome shotgun (WGS) entry which is preliminary data.</text>
</comment>
<keyword evidence="3" id="KW-0804">Transcription</keyword>
<dbReference type="Gene3D" id="1.10.10.10">
    <property type="entry name" value="Winged helix-like DNA-binding domain superfamily/Winged helix DNA-binding domain"/>
    <property type="match status" value="1"/>
</dbReference>
<accession>A0ABR7CJC9</accession>
<keyword evidence="1" id="KW-0805">Transcription regulation</keyword>
<dbReference type="InterPro" id="IPR000524">
    <property type="entry name" value="Tscrpt_reg_HTH_GntR"/>
</dbReference>
<dbReference type="InterPro" id="IPR050679">
    <property type="entry name" value="Bact_HTH_transcr_reg"/>
</dbReference>
<dbReference type="InterPro" id="IPR028978">
    <property type="entry name" value="Chorismate_lyase_/UTRA_dom_sf"/>
</dbReference>